<feature type="repeat" description="RCC1" evidence="5">
    <location>
        <begin position="1170"/>
        <end position="1223"/>
    </location>
</feature>
<keyword evidence="1" id="KW-0808">Transferase</keyword>
<feature type="domain" description="HECT" evidence="6">
    <location>
        <begin position="1733"/>
        <end position="2048"/>
    </location>
</feature>
<dbReference type="GO" id="GO:0016567">
    <property type="term" value="P:protein ubiquitination"/>
    <property type="evidence" value="ECO:0007669"/>
    <property type="project" value="TreeGrafter"/>
</dbReference>
<dbReference type="SMART" id="SM00119">
    <property type="entry name" value="HECTc"/>
    <property type="match status" value="2"/>
</dbReference>
<dbReference type="RefSeq" id="XP_055876415.1">
    <property type="nucleotide sequence ID" value="XM_056020440.1"/>
</dbReference>
<evidence type="ECO:0000256" key="1">
    <source>
        <dbReference type="ARBA" id="ARBA00022679"/>
    </source>
</evidence>
<dbReference type="InterPro" id="IPR000569">
    <property type="entry name" value="HECT_dom"/>
</dbReference>
<dbReference type="SUPFAM" id="SSF56204">
    <property type="entry name" value="Hect, E3 ligase catalytic domain"/>
    <property type="match status" value="2"/>
</dbReference>
<feature type="repeat" description="RCC1" evidence="5">
    <location>
        <begin position="1224"/>
        <end position="1275"/>
    </location>
</feature>
<proteinExistence type="predicted"/>
<feature type="repeat" description="RCC1" evidence="5">
    <location>
        <begin position="151"/>
        <end position="204"/>
    </location>
</feature>
<accession>A0A9W2ZN68</accession>
<dbReference type="SUPFAM" id="SSF50985">
    <property type="entry name" value="RCC1/BLIP-II"/>
    <property type="match status" value="2"/>
</dbReference>
<feature type="repeat" description="RCC1" evidence="5">
    <location>
        <begin position="205"/>
        <end position="260"/>
    </location>
</feature>
<dbReference type="OrthoDB" id="8068875at2759"/>
<dbReference type="InterPro" id="IPR051709">
    <property type="entry name" value="Ub-ligase/GTPase-reg"/>
</dbReference>
<evidence type="ECO:0000256" key="3">
    <source>
        <dbReference type="ARBA" id="ARBA00022786"/>
    </source>
</evidence>
<dbReference type="GO" id="GO:0061630">
    <property type="term" value="F:ubiquitin protein ligase activity"/>
    <property type="evidence" value="ECO:0007669"/>
    <property type="project" value="TreeGrafter"/>
</dbReference>
<dbReference type="PRINTS" id="PR00633">
    <property type="entry name" value="RCCNDNSATION"/>
</dbReference>
<keyword evidence="2" id="KW-0677">Repeat</keyword>
<feature type="repeat" description="RCC1" evidence="5">
    <location>
        <begin position="261"/>
        <end position="312"/>
    </location>
</feature>
<keyword evidence="3 4" id="KW-0833">Ubl conjugation pathway</keyword>
<dbReference type="CDD" id="cd00078">
    <property type="entry name" value="HECTc"/>
    <property type="match status" value="1"/>
</dbReference>
<keyword evidence="7" id="KW-1185">Reference proteome</keyword>
<organism evidence="7 8">
    <name type="scientific">Biomphalaria glabrata</name>
    <name type="common">Bloodfluke planorb</name>
    <name type="synonym">Freshwater snail</name>
    <dbReference type="NCBI Taxonomy" id="6526"/>
    <lineage>
        <taxon>Eukaryota</taxon>
        <taxon>Metazoa</taxon>
        <taxon>Spiralia</taxon>
        <taxon>Lophotrochozoa</taxon>
        <taxon>Mollusca</taxon>
        <taxon>Gastropoda</taxon>
        <taxon>Heterobranchia</taxon>
        <taxon>Euthyneura</taxon>
        <taxon>Panpulmonata</taxon>
        <taxon>Hygrophila</taxon>
        <taxon>Lymnaeoidea</taxon>
        <taxon>Planorbidae</taxon>
        <taxon>Biomphalaria</taxon>
    </lineage>
</organism>
<dbReference type="PROSITE" id="PS00626">
    <property type="entry name" value="RCC1_2"/>
    <property type="match status" value="5"/>
</dbReference>
<comment type="caution">
    <text evidence="4">Lacks conserved residue(s) required for the propagation of feature annotation.</text>
</comment>
<feature type="repeat" description="RCC1" evidence="5">
    <location>
        <begin position="1116"/>
        <end position="1169"/>
    </location>
</feature>
<name>A0A9W2ZN68_BIOGL</name>
<dbReference type="GeneID" id="106068744"/>
<dbReference type="Gene3D" id="3.90.1750.10">
    <property type="entry name" value="Hect, E3 ligase catalytic domains"/>
    <property type="match status" value="2"/>
</dbReference>
<dbReference type="Gene3D" id="2.130.10.30">
    <property type="entry name" value="Regulator of chromosome condensation 1/beta-lactamase-inhibitor protein II"/>
    <property type="match status" value="4"/>
</dbReference>
<dbReference type="GO" id="GO:0005737">
    <property type="term" value="C:cytoplasm"/>
    <property type="evidence" value="ECO:0007669"/>
    <property type="project" value="TreeGrafter"/>
</dbReference>
<evidence type="ECO:0000256" key="5">
    <source>
        <dbReference type="PROSITE-ProRule" id="PRU00235"/>
    </source>
</evidence>
<gene>
    <name evidence="8" type="primary">LOC106068744</name>
</gene>
<protein>
    <submittedName>
        <fullName evidence="8">Probable E3 ubiquitin-protein ligase HERC4 isoform X1</fullName>
    </submittedName>
</protein>
<feature type="repeat" description="RCC1" evidence="5">
    <location>
        <begin position="1329"/>
        <end position="1386"/>
    </location>
</feature>
<feature type="repeat" description="RCC1" evidence="5">
    <location>
        <begin position="1063"/>
        <end position="1115"/>
    </location>
</feature>
<dbReference type="PANTHER" id="PTHR45622">
    <property type="entry name" value="UBIQUITIN-PROTEIN LIGASE E3A-RELATED"/>
    <property type="match status" value="1"/>
</dbReference>
<dbReference type="Gene3D" id="3.30.2410.10">
    <property type="entry name" value="Hect, E3 ligase catalytic domain"/>
    <property type="match status" value="1"/>
</dbReference>
<evidence type="ECO:0000313" key="8">
    <source>
        <dbReference type="RefSeq" id="XP_055876415.1"/>
    </source>
</evidence>
<dbReference type="PROSITE" id="PS50012">
    <property type="entry name" value="RCC1_3"/>
    <property type="match status" value="14"/>
</dbReference>
<feature type="repeat" description="RCC1" evidence="5">
    <location>
        <begin position="313"/>
        <end position="364"/>
    </location>
</feature>
<feature type="repeat" description="RCC1" evidence="5">
    <location>
        <begin position="1002"/>
        <end position="1062"/>
    </location>
</feature>
<feature type="repeat" description="RCC1" evidence="5">
    <location>
        <begin position="366"/>
        <end position="434"/>
    </location>
</feature>
<feature type="repeat" description="RCC1" evidence="5">
    <location>
        <begin position="98"/>
        <end position="150"/>
    </location>
</feature>
<dbReference type="FunFam" id="3.30.2410.10:FF:000003">
    <property type="entry name" value="probable E3 ubiquitin-protein ligase HERC4 isoform X1"/>
    <property type="match status" value="1"/>
</dbReference>
<dbReference type="InterPro" id="IPR000408">
    <property type="entry name" value="Reg_chr_condens"/>
</dbReference>
<evidence type="ECO:0000313" key="7">
    <source>
        <dbReference type="Proteomes" id="UP001165740"/>
    </source>
</evidence>
<dbReference type="Pfam" id="PF00632">
    <property type="entry name" value="HECT"/>
    <property type="match status" value="2"/>
</dbReference>
<dbReference type="PANTHER" id="PTHR45622:SF76">
    <property type="entry name" value="HECT AND RLD DOMAIN CONTAINING E3 UBIQUITIN LIGASE 4, ISOFORM C"/>
    <property type="match status" value="1"/>
</dbReference>
<reference evidence="8" key="1">
    <citation type="submission" date="2025-08" db="UniProtKB">
        <authorList>
            <consortium name="RefSeq"/>
        </authorList>
    </citation>
    <scope>IDENTIFICATION</scope>
</reference>
<evidence type="ECO:0000259" key="6">
    <source>
        <dbReference type="PROSITE" id="PS50237"/>
    </source>
</evidence>
<evidence type="ECO:0000256" key="2">
    <source>
        <dbReference type="ARBA" id="ARBA00022737"/>
    </source>
</evidence>
<feature type="repeat" description="RCC1" evidence="5">
    <location>
        <begin position="1276"/>
        <end position="1327"/>
    </location>
</feature>
<dbReference type="Pfam" id="PF25390">
    <property type="entry name" value="WD40_RLD"/>
    <property type="match status" value="2"/>
</dbReference>
<dbReference type="Proteomes" id="UP001165740">
    <property type="component" value="Chromosome 2"/>
</dbReference>
<sequence length="2048" mass="231359">MPILSRCYWFYVDYISNFIIRIVSLIFPHVSLQDCSSPFKKTLPVVFAWGEQNSGALGLNGWEKKTICSPSQVFSLDGKEIQSISSGKGHTLVCLKDGKILSCGSNDFRQCGQDTNLNQLTLGEAGEGLQPHHVIQVAAGASHSVVLTQNHKVLTWGKNTEGQLGRGDVEESSRATPTLVKSLSVFCVLQVACGNNHTVILTDEGCVATWGADMFGQLGLGVDNYMRKHRNQPCFLDCLKGLPIAQVAAGGNHSFILSKSGAVYGWGRNSFGQLGLNDTVDHYSPNQCRPLRNEKIKYICCGENHTACLTKDGRMFTFGLGTYGQLGHGSYKNELLPRLVIELSGSEISQIACGRNHTMAFDAKSEHLYTFGFGACGQLGLSTSENKNTPVIVAGSFILKTAQHTSMQVDNQGPDMKVKSIHAGGNHSFVIAEDIDMCQPDDYRIEDPTRQILTISQDRIEMLHSFQKNDIFSYELIEEMRKIFSNASCLNGSFLLPNEEHYNTNITKHGVDMSAVRTFFQEFAQFSNVELRQKILEALENLFLSMPECPLDEEALRVYLILPECHFFDQTELYSSIICPFAQSFLSLSKVNLIRIKFWWPMNQACFFDRLILIYKKCFKYLLEPQLQKKSLLEVRKCQSALFISLEMLKGLNEVNETNGEILPYNIFYVAELKEKVDIKEDYTNWTLKKKHQNHFWGVTLEPGLFLSKYPFLFDEKAKKMLLQSDSELKLQDAEGKSQNVMNLQWQLIDFSRLYLRLIVNRSTILQDTIEQLKYKNRSDLKKPFQIIIQGEEDVYQPVIQKEFFRVILAQIFNPDFRMFKIAPKSNLQWFCPLENSTITEELVNKFRLTGVLCGLGIYNSIITSLPFPLALYKKLLKKPVTQDDFRELDPYMEGAFQNLLDYDGDDIEDNFFLFFETLIPGDTRRVNHTCKAEYVDLYVDDILNKSVEVQFNAFSEGFHSVCDGSVLDSFHPQELHALVACEEDNDFEDLEKFYQQLATMPVIFGWGDETTGALGLNIIDQDLGGSAKHTVSSPTQVHSLNGKEIQSISSGKAHTLVCLKDGKVLSCGSNDFRQCGLDSLSTLNKLGEVGEGLQPHHVIQVAAGASHSVVLTQAHEVLTWGKNTEGQLGRGDVEESSRGTPKLVKSLAMSCVVQVACGYNHTIVLTNEGCVGTWGSNAYGQLGLGPNKSPWINIPNFITCLKGLPIAQVAAGGNHSLILSKSGAVYGWGRNSFGQLGLNDTTDRYSPNQCKPLRSQRVKYICCGESHTACLTVDGRVFTFGAGIYGQLGHGSYNNEILPRQVIELSGSEVSQIACGSSHTLAFDAKSGCLYTFGLGLTGQLGLSSIENINSPVFIPDTFVSATAQHMKKKSIYAGGDHSFVIYEDSCQPDDFRLEEPTRQILTLSQDRIEKLCHLKNNETTLGNTINELFTIFSNASCLNGSFLLSNEEHYNTTRTKHGIDMNAVRTFFHKVFKLLDVEIIQKISKAIEQTLYPSLLESPADMEVLRIYLILPECHLFDQPELYSSIICPFAKSLLKVLSLKVVFSVFESWWLLNQPSHFKRLVLIYKKCVHYFLQSPNVSNNTEQLEINNRWEGLKTSLEMLKKLYEVSEAHGQIIPYYNFYVAELKDKVNIRDDYDSWKHGTIHRSLLWNVTIPKHLYFCNYPFLFDGVAKSVLLQTDAAHQMQEAFMTAYQSTNLCPAQFFDPDIGCLQLTINRNNLIEDTVTELKSKDRKDFKKPLEVSFTGEEALDIGGVRKEFFLLLLREVLDPSYGMFQINEQSNLQWFNPLTSEKPEKFHMVGVLCGLAIYNLTIINLQFPLALFKKLLKKPVTLDDLKEFDPGFGSGLQDLLDYFDADIENRFLFFFEDVCPELQNMPVNHTNKEEYTKLHVDKLFNKSVEVQFKAFSEGFHSVCGGNILDLFHPQELQAMVVGNEDYDFDELERNTQYECGYNKDHAVIKMFWQVFHAMSLKDKKKFLLFLTGCDRIPIFGMKYVKIIIQLDFRGVSFLPSAHTCFNILHLPCYTDKETLQTKLLMAIQQTEGFGMM</sequence>
<feature type="repeat" description="RCC1" evidence="5">
    <location>
        <begin position="44"/>
        <end position="97"/>
    </location>
</feature>
<evidence type="ECO:0000256" key="4">
    <source>
        <dbReference type="PROSITE-ProRule" id="PRU00104"/>
    </source>
</evidence>
<dbReference type="InterPro" id="IPR009091">
    <property type="entry name" value="RCC1/BLIP-II"/>
</dbReference>
<dbReference type="InterPro" id="IPR035983">
    <property type="entry name" value="Hect_E3_ubiquitin_ligase"/>
</dbReference>
<dbReference type="InterPro" id="IPR058923">
    <property type="entry name" value="RCC1-like_dom"/>
</dbReference>
<dbReference type="Gene3D" id="3.30.2160.10">
    <property type="entry name" value="Hect, E3 ligase catalytic domain"/>
    <property type="match status" value="2"/>
</dbReference>
<feature type="domain" description="HECT" evidence="6">
    <location>
        <begin position="777"/>
        <end position="994"/>
    </location>
</feature>
<feature type="active site" description="Glycyl thioester intermediate" evidence="4">
    <location>
        <position position="2016"/>
    </location>
</feature>
<dbReference type="GO" id="GO:0006511">
    <property type="term" value="P:ubiquitin-dependent protein catabolic process"/>
    <property type="evidence" value="ECO:0007669"/>
    <property type="project" value="TreeGrafter"/>
</dbReference>
<dbReference type="PROSITE" id="PS50237">
    <property type="entry name" value="HECT"/>
    <property type="match status" value="2"/>
</dbReference>